<dbReference type="GO" id="GO:0005840">
    <property type="term" value="C:ribosome"/>
    <property type="evidence" value="ECO:0007669"/>
    <property type="project" value="UniProtKB-KW"/>
</dbReference>
<evidence type="ECO:0000313" key="5">
    <source>
        <dbReference type="EMBL" id="QBX98792.1"/>
    </source>
</evidence>
<dbReference type="SUPFAM" id="SSF47973">
    <property type="entry name" value="Ribosomal protein S7"/>
    <property type="match status" value="1"/>
</dbReference>
<dbReference type="InterPro" id="IPR023798">
    <property type="entry name" value="Ribosomal_uS7_dom"/>
</dbReference>
<dbReference type="InterPro" id="IPR036823">
    <property type="entry name" value="Ribosomal_uS7_dom_sf"/>
</dbReference>
<accession>A0A4D6C514</accession>
<dbReference type="EMBL" id="MK086007">
    <property type="protein sequence ID" value="QBX98792.1"/>
    <property type="molecule type" value="Genomic_DNA"/>
</dbReference>
<dbReference type="PANTHER" id="PTHR11205">
    <property type="entry name" value="RIBOSOMAL PROTEIN S7"/>
    <property type="match status" value="1"/>
</dbReference>
<protein>
    <submittedName>
        <fullName evidence="5">Ribosomal protein S7</fullName>
    </submittedName>
</protein>
<evidence type="ECO:0000256" key="2">
    <source>
        <dbReference type="ARBA" id="ARBA00022980"/>
    </source>
</evidence>
<dbReference type="PIRSF" id="PIRSF002122">
    <property type="entry name" value="RPS7p_RPS7a_RPS5e_RPS7o"/>
    <property type="match status" value="1"/>
</dbReference>
<evidence type="ECO:0000256" key="1">
    <source>
        <dbReference type="ARBA" id="ARBA00007151"/>
    </source>
</evidence>
<sequence>MVQNKRKIKPFYLLNKLFIGPSHKGFVYADKMTNLIMRNGHKAKASKILLSALTSMHLKGAGSYTCKFDMLQAAVTNVMPFVEVRKVKVRGTTHMVPSHISEARQSALALRWLVQAARDMRKTSSMNYAECLAVVLTDALKSQGAARHKRDTLHKMAEANRSSAFYRWW</sequence>
<reference evidence="5" key="1">
    <citation type="journal article" date="2019" name="Genome Biol. Evol.">
        <title>Tracing the Evolution of the Plastome and Mitogenome in the Chloropicophyceae Uncovered Convergent tRNA Gene Losses and a Variant Plastid Genetic Code.</title>
        <authorList>
            <person name="Turmel M."/>
            <person name="Dos Santos A.L."/>
            <person name="Otis C."/>
            <person name="Sergerie R."/>
            <person name="Lemieux C."/>
        </authorList>
    </citation>
    <scope>NUCLEOTIDE SEQUENCE</scope>
</reference>
<keyword evidence="5" id="KW-0496">Mitochondrion</keyword>
<keyword evidence="2 5" id="KW-0689">Ribosomal protein</keyword>
<feature type="domain" description="Small ribosomal subunit protein uS7" evidence="4">
    <location>
        <begin position="28"/>
        <end position="161"/>
    </location>
</feature>
<name>A0A4D6C514_9CHLO</name>
<proteinExistence type="inferred from homology"/>
<geneLocation type="mitochondrion" evidence="5"/>
<evidence type="ECO:0000256" key="3">
    <source>
        <dbReference type="ARBA" id="ARBA00023274"/>
    </source>
</evidence>
<dbReference type="GO" id="GO:0006412">
    <property type="term" value="P:translation"/>
    <property type="evidence" value="ECO:0007669"/>
    <property type="project" value="InterPro"/>
</dbReference>
<dbReference type="Pfam" id="PF00177">
    <property type="entry name" value="Ribosomal_S7"/>
    <property type="match status" value="1"/>
</dbReference>
<dbReference type="AlphaFoldDB" id="A0A4D6C514"/>
<dbReference type="Gene3D" id="1.10.455.10">
    <property type="entry name" value="Ribosomal protein S7 domain"/>
    <property type="match status" value="1"/>
</dbReference>
<evidence type="ECO:0000259" key="4">
    <source>
        <dbReference type="Pfam" id="PF00177"/>
    </source>
</evidence>
<gene>
    <name evidence="5" type="primary">rps7</name>
</gene>
<dbReference type="GO" id="GO:1990904">
    <property type="term" value="C:ribonucleoprotein complex"/>
    <property type="evidence" value="ECO:0007669"/>
    <property type="project" value="UniProtKB-KW"/>
</dbReference>
<keyword evidence="3" id="KW-0687">Ribonucleoprotein</keyword>
<dbReference type="InterPro" id="IPR000235">
    <property type="entry name" value="Ribosomal_uS7"/>
</dbReference>
<comment type="similarity">
    <text evidence="1">Belongs to the universal ribosomal protein uS7 family.</text>
</comment>
<dbReference type="GeneID" id="40513508"/>
<dbReference type="RefSeq" id="YP_009647086.1">
    <property type="nucleotide sequence ID" value="NC_042601.1"/>
</dbReference>
<organism evidence="5">
    <name type="scientific">Chloroparvula japonica</name>
    <dbReference type="NCBI Taxonomy" id="1411623"/>
    <lineage>
        <taxon>Eukaryota</taxon>
        <taxon>Viridiplantae</taxon>
        <taxon>Chlorophyta</taxon>
        <taxon>Chloropicophyceae</taxon>
        <taxon>Chloropicales</taxon>
        <taxon>Chloropicaceae</taxon>
        <taxon>Chloroparvula</taxon>
    </lineage>
</organism>